<dbReference type="Proteomes" id="UP000003891">
    <property type="component" value="Unassembled WGS sequence"/>
</dbReference>
<dbReference type="STRING" id="743719.PaelaDRAFT_2397"/>
<organism evidence="2 3">
    <name type="scientific">Paenibacillus lactis 154</name>
    <dbReference type="NCBI Taxonomy" id="743719"/>
    <lineage>
        <taxon>Bacteria</taxon>
        <taxon>Bacillati</taxon>
        <taxon>Bacillota</taxon>
        <taxon>Bacilli</taxon>
        <taxon>Bacillales</taxon>
        <taxon>Paenibacillaceae</taxon>
        <taxon>Paenibacillus</taxon>
    </lineage>
</organism>
<feature type="domain" description="Phage head morphogenesis" evidence="1">
    <location>
        <begin position="197"/>
        <end position="302"/>
    </location>
</feature>
<gene>
    <name evidence="2" type="ORF">PaelaDRAFT_2397</name>
</gene>
<accession>G4HEI6</accession>
<dbReference type="InterPro" id="IPR006528">
    <property type="entry name" value="Phage_head_morphogenesis_dom"/>
</dbReference>
<reference evidence="2 3" key="1">
    <citation type="submission" date="2011-09" db="EMBL/GenBank/DDBJ databases">
        <title>The draft genome of Paenibacillus lactis 154.</title>
        <authorList>
            <consortium name="US DOE Joint Genome Institute (JGI-PGF)"/>
            <person name="Lucas S."/>
            <person name="Han J."/>
            <person name="Lapidus A."/>
            <person name="Cheng J.-F."/>
            <person name="Goodwin L."/>
            <person name="Pitluck S."/>
            <person name="Peters L."/>
            <person name="Land M.L."/>
            <person name="Hauser L."/>
            <person name="Siebers A."/>
            <person name="Thelen M."/>
            <person name="Hugenholtz P."/>
            <person name="Allgaier M."/>
            <person name="Woyke T.J."/>
        </authorList>
    </citation>
    <scope>NUCLEOTIDE SEQUENCE [LARGE SCALE GENOMIC DNA]</scope>
    <source>
        <strain evidence="2 3">154</strain>
    </source>
</reference>
<dbReference type="AlphaFoldDB" id="G4HEI6"/>
<dbReference type="PATRIC" id="fig|743719.3.peg.2418"/>
<dbReference type="Pfam" id="PF04233">
    <property type="entry name" value="Phage_Mu_F"/>
    <property type="match status" value="1"/>
</dbReference>
<dbReference type="eggNOG" id="COG2369">
    <property type="taxonomic scope" value="Bacteria"/>
</dbReference>
<dbReference type="EMBL" id="AGIP01000004">
    <property type="protein sequence ID" value="EHB65255.1"/>
    <property type="molecule type" value="Genomic_DNA"/>
</dbReference>
<dbReference type="OrthoDB" id="9765386at2"/>
<protein>
    <submittedName>
        <fullName evidence="2">Phage head morphogenesis protein, SPP1 gp7 family</fullName>
    </submittedName>
</protein>
<evidence type="ECO:0000313" key="2">
    <source>
        <dbReference type="EMBL" id="EHB65255.1"/>
    </source>
</evidence>
<dbReference type="NCBIfam" id="TIGR01641">
    <property type="entry name" value="phageSPP1_gp7"/>
    <property type="match status" value="1"/>
</dbReference>
<proteinExistence type="predicted"/>
<name>G4HEI6_9BACL</name>
<sequence>MKSQEYWRKRSEQIANRQFEKADRYEAGLRRQYELSLKSIQRDIDSFYARFAENNAVSMAEARRLLSAGELAEFKMTLSEFRKKAKNNADGQWTKELDNVYYRTRVTRLEALQLQVRQQIEMLAASQQVGTGKLLGDIYEDTYHRTLFEVNKGGHGILASFARADKEAVEEVIRRPWYGKNYSSRIWENRDKLLRELRTGLAQSFIRGDSVDKVSKLLAERMGVSRSNAERLIQTESAHIINEATAEGYRSSGVVQEYEILATLDSRTSPICQSMDGKVFKLSEKETGVNYPPFHVRCRTTVTPYFDDEEDPGKRIAKDTTGKRIYISGDMKYEDWKKEYIDSPKAQKKDILGSDEPFRSIMDKTEAPQEYKEVLIKRFSSGSETARRVFMQYVTGNVVKDSNFKQGAHYSPVERVVNMDFAEDLNNPRGAGATYFHELGHYVDNMAAIKLKGPTYDGVSHIDLKGIEAKDFKKAVLRDVQDYMQNYTKNKGVDLRQAQLEISMILGQGNGALHSAISDIYGGVTRRRIQGKYGHNPKYWQQLPNAIEKEAFAHMFEASFDPTGKRAELMREFLPKSFALFQKILEEI</sequence>
<evidence type="ECO:0000313" key="3">
    <source>
        <dbReference type="Proteomes" id="UP000003891"/>
    </source>
</evidence>
<evidence type="ECO:0000259" key="1">
    <source>
        <dbReference type="Pfam" id="PF04233"/>
    </source>
</evidence>